<feature type="transmembrane region" description="Helical" evidence="1">
    <location>
        <begin position="63"/>
        <end position="87"/>
    </location>
</feature>
<organism evidence="2 3">
    <name type="scientific">Aspergillus cavernicola</name>
    <dbReference type="NCBI Taxonomy" id="176166"/>
    <lineage>
        <taxon>Eukaryota</taxon>
        <taxon>Fungi</taxon>
        <taxon>Dikarya</taxon>
        <taxon>Ascomycota</taxon>
        <taxon>Pezizomycotina</taxon>
        <taxon>Eurotiomycetes</taxon>
        <taxon>Eurotiomycetidae</taxon>
        <taxon>Eurotiales</taxon>
        <taxon>Aspergillaceae</taxon>
        <taxon>Aspergillus</taxon>
        <taxon>Aspergillus subgen. Nidulantes</taxon>
    </lineage>
</organism>
<protein>
    <recommendedName>
        <fullName evidence="4">Major facilitator superfamily (MFS) profile domain-containing protein</fullName>
    </recommendedName>
</protein>
<dbReference type="Proteomes" id="UP001610335">
    <property type="component" value="Unassembled WGS sequence"/>
</dbReference>
<proteinExistence type="predicted"/>
<evidence type="ECO:0000256" key="1">
    <source>
        <dbReference type="SAM" id="Phobius"/>
    </source>
</evidence>
<dbReference type="EMBL" id="JBFXLS010000086">
    <property type="protein sequence ID" value="KAL2818167.1"/>
    <property type="molecule type" value="Genomic_DNA"/>
</dbReference>
<keyword evidence="3" id="KW-1185">Reference proteome</keyword>
<reference evidence="2 3" key="1">
    <citation type="submission" date="2024-07" db="EMBL/GenBank/DDBJ databases">
        <title>Section-level genome sequencing and comparative genomics of Aspergillus sections Usti and Cavernicolus.</title>
        <authorList>
            <consortium name="Lawrence Berkeley National Laboratory"/>
            <person name="Nybo J.L."/>
            <person name="Vesth T.C."/>
            <person name="Theobald S."/>
            <person name="Frisvad J.C."/>
            <person name="Larsen T.O."/>
            <person name="Kjaerboelling I."/>
            <person name="Rothschild-Mancinelli K."/>
            <person name="Lyhne E.K."/>
            <person name="Kogle M.E."/>
            <person name="Barry K."/>
            <person name="Clum A."/>
            <person name="Na H."/>
            <person name="Ledsgaard L."/>
            <person name="Lin J."/>
            <person name="Lipzen A."/>
            <person name="Kuo A."/>
            <person name="Riley R."/>
            <person name="Mondo S."/>
            <person name="LaButti K."/>
            <person name="Haridas S."/>
            <person name="Pangalinan J."/>
            <person name="Salamov A.A."/>
            <person name="Simmons B.A."/>
            <person name="Magnuson J.K."/>
            <person name="Chen J."/>
            <person name="Drula E."/>
            <person name="Henrissat B."/>
            <person name="Wiebenga A."/>
            <person name="Lubbers R.J."/>
            <person name="Gomes A.C."/>
            <person name="Makela M.R."/>
            <person name="Stajich J."/>
            <person name="Grigoriev I.V."/>
            <person name="Mortensen U.H."/>
            <person name="De vries R.P."/>
            <person name="Baker S.E."/>
            <person name="Andersen M.R."/>
        </authorList>
    </citation>
    <scope>NUCLEOTIDE SEQUENCE [LARGE SCALE GENOMIC DNA]</scope>
    <source>
        <strain evidence="2 3">CBS 600.67</strain>
    </source>
</reference>
<evidence type="ECO:0000313" key="2">
    <source>
        <dbReference type="EMBL" id="KAL2818167.1"/>
    </source>
</evidence>
<evidence type="ECO:0000313" key="3">
    <source>
        <dbReference type="Proteomes" id="UP001610335"/>
    </source>
</evidence>
<accession>A0ABR4HRQ4</accession>
<keyword evidence="1" id="KW-1133">Transmembrane helix</keyword>
<sequence>MAHLKADRIDAAAVKKEAPHRVEIAFENDTVKEELSQNPGLSAKAQWRKLWTAMKTDRQSCWWTLYTMLLVFGWGYDAGLSGVAIAFPEFRKLYGNYYADGQ</sequence>
<keyword evidence="1" id="KW-0812">Transmembrane</keyword>
<evidence type="ECO:0008006" key="4">
    <source>
        <dbReference type="Google" id="ProtNLM"/>
    </source>
</evidence>
<keyword evidence="1" id="KW-0472">Membrane</keyword>
<gene>
    <name evidence="2" type="ORF">BDW59DRAFT_165615</name>
</gene>
<comment type="caution">
    <text evidence="2">The sequence shown here is derived from an EMBL/GenBank/DDBJ whole genome shotgun (WGS) entry which is preliminary data.</text>
</comment>
<name>A0ABR4HRQ4_9EURO</name>